<dbReference type="Gene3D" id="1.20.1740.10">
    <property type="entry name" value="Amino acid/polyamine transporter I"/>
    <property type="match status" value="1"/>
</dbReference>
<evidence type="ECO:0000259" key="8">
    <source>
        <dbReference type="Pfam" id="PF03522"/>
    </source>
</evidence>
<feature type="domain" description="Amino acid permease/ SLC12A" evidence="7">
    <location>
        <begin position="26"/>
        <end position="409"/>
    </location>
</feature>
<organism evidence="9 10">
    <name type="scientific">Desmophyllum pertusum</name>
    <dbReference type="NCBI Taxonomy" id="174260"/>
    <lineage>
        <taxon>Eukaryota</taxon>
        <taxon>Metazoa</taxon>
        <taxon>Cnidaria</taxon>
        <taxon>Anthozoa</taxon>
        <taxon>Hexacorallia</taxon>
        <taxon>Scleractinia</taxon>
        <taxon>Caryophylliina</taxon>
        <taxon>Caryophylliidae</taxon>
        <taxon>Desmophyllum</taxon>
    </lineage>
</organism>
<name>A0A9X0A1M9_9CNID</name>
<feature type="compositionally biased region" description="Basic and acidic residues" evidence="5">
    <location>
        <begin position="715"/>
        <end position="724"/>
    </location>
</feature>
<dbReference type="EMBL" id="MU825404">
    <property type="protein sequence ID" value="KAJ7391818.1"/>
    <property type="molecule type" value="Genomic_DNA"/>
</dbReference>
<comment type="caution">
    <text evidence="9">The sequence shown here is derived from an EMBL/GenBank/DDBJ whole genome shotgun (WGS) entry which is preliminary data.</text>
</comment>
<feature type="transmembrane region" description="Helical" evidence="6">
    <location>
        <begin position="328"/>
        <end position="351"/>
    </location>
</feature>
<evidence type="ECO:0000313" key="10">
    <source>
        <dbReference type="Proteomes" id="UP001163046"/>
    </source>
</evidence>
<feature type="transmembrane region" description="Helical" evidence="6">
    <location>
        <begin position="109"/>
        <end position="131"/>
    </location>
</feature>
<proteinExistence type="predicted"/>
<dbReference type="GO" id="GO:0006884">
    <property type="term" value="P:cell volume homeostasis"/>
    <property type="evidence" value="ECO:0007669"/>
    <property type="project" value="TreeGrafter"/>
</dbReference>
<dbReference type="InterPro" id="IPR004841">
    <property type="entry name" value="AA-permease/SLC12A_dom"/>
</dbReference>
<dbReference type="Proteomes" id="UP001163046">
    <property type="component" value="Unassembled WGS sequence"/>
</dbReference>
<evidence type="ECO:0000256" key="6">
    <source>
        <dbReference type="SAM" id="Phobius"/>
    </source>
</evidence>
<sequence length="724" mass="79651">MLSVLLKTVKDLIRENGGDVEVLGEHNIIRIVGLATILLLLGVTLIGLEWVVRTQMFLLCILLVSIVDVIIGTLIGPQNDISRARGFTGLDYDLFKENFGPAYRDGENFFSVFAVFFPAATGILAGVNISGDLKDAQKGIPKGTLWAILISTIIYVALDWLAGACVLRDASGVVLAVVNQTMNATTSAPLQHCTVDNTCQYGLMNDFQVMEKIAAWGPLVTGGIFAATLSSALASLVGAPKTFQALCKDNIFPGISSFGVGVGPGDEPRRGYILTFLIAGAFIAIGELNIIAPVISNFFLMSYALINYAVFAASLGKSPGWRPSFKYYNMWVSLVGAMVCIVIMFLINWWAALVTIAIITALYKYVDYKKPEANWGSSAQAYTYIRALRFTYRLNAVEDHVKNFRPQCLVLTGLPSSRPDLVHLVSNITRNRGLMVCGQVKIGPFGTVSGYEDSWLKARKIRAFHTICSAPSFREGVRIMLQTVGLGKMKPNTVVLGYKRDWKKLLKTAKGRAEVEEYVNVINDAFELDHGVAILRIRGELDLKELSTFEEEDWFVEEEEVDASGKSDVEAVVSSESPSESSARVFHVKKSTTPDNNDEAIQVVDRSGENAKRQASFEEYQLNALKANPELDEDQNSMNNEAKKLVVTDSEQTKDGASKREEESPNVVKNSKFKVTLSKTPDEEEDELDEKTDETTKLTDRVEPAQKPADVEQEAAFKDKPKGP</sequence>
<gene>
    <name evidence="9" type="ORF">OS493_016107</name>
</gene>
<feature type="compositionally biased region" description="Acidic residues" evidence="5">
    <location>
        <begin position="682"/>
        <end position="692"/>
    </location>
</feature>
<keyword evidence="4 6" id="KW-0472">Membrane</keyword>
<feature type="transmembrane region" description="Helical" evidence="6">
    <location>
        <begin position="55"/>
        <end position="75"/>
    </location>
</feature>
<feature type="region of interest" description="Disordered" evidence="5">
    <location>
        <begin position="574"/>
        <end position="601"/>
    </location>
</feature>
<protein>
    <recommendedName>
        <fullName evidence="11">Solute carrier family 12 member 2</fullName>
    </recommendedName>
</protein>
<dbReference type="Pfam" id="PF00324">
    <property type="entry name" value="AA_permease"/>
    <property type="match status" value="1"/>
</dbReference>
<dbReference type="InterPro" id="IPR004842">
    <property type="entry name" value="SLC12A_fam"/>
</dbReference>
<feature type="compositionally biased region" description="Basic and acidic residues" evidence="5">
    <location>
        <begin position="693"/>
        <end position="704"/>
    </location>
</feature>
<feature type="transmembrane region" description="Helical" evidence="6">
    <location>
        <begin position="213"/>
        <end position="238"/>
    </location>
</feature>
<evidence type="ECO:0000313" key="9">
    <source>
        <dbReference type="EMBL" id="KAJ7391818.1"/>
    </source>
</evidence>
<feature type="domain" description="SLC12A transporter C-terminal" evidence="8">
    <location>
        <begin position="418"/>
        <end position="637"/>
    </location>
</feature>
<dbReference type="GO" id="GO:0008511">
    <property type="term" value="F:sodium:potassium:chloride symporter activity"/>
    <property type="evidence" value="ECO:0007669"/>
    <property type="project" value="TreeGrafter"/>
</dbReference>
<evidence type="ECO:0000256" key="2">
    <source>
        <dbReference type="ARBA" id="ARBA00022692"/>
    </source>
</evidence>
<dbReference type="Pfam" id="PF03522">
    <property type="entry name" value="SLC12"/>
    <property type="match status" value="1"/>
</dbReference>
<dbReference type="GO" id="GO:1990573">
    <property type="term" value="P:potassium ion import across plasma membrane"/>
    <property type="evidence" value="ECO:0007669"/>
    <property type="project" value="TreeGrafter"/>
</dbReference>
<dbReference type="GO" id="GO:0055075">
    <property type="term" value="P:potassium ion homeostasis"/>
    <property type="evidence" value="ECO:0007669"/>
    <property type="project" value="TreeGrafter"/>
</dbReference>
<evidence type="ECO:0000259" key="7">
    <source>
        <dbReference type="Pfam" id="PF00324"/>
    </source>
</evidence>
<feature type="transmembrane region" description="Helical" evidence="6">
    <location>
        <begin position="28"/>
        <end position="48"/>
    </location>
</feature>
<accession>A0A9X0A1M9</accession>
<reference evidence="9" key="1">
    <citation type="submission" date="2023-01" db="EMBL/GenBank/DDBJ databases">
        <title>Genome assembly of the deep-sea coral Lophelia pertusa.</title>
        <authorList>
            <person name="Herrera S."/>
            <person name="Cordes E."/>
        </authorList>
    </citation>
    <scope>NUCLEOTIDE SEQUENCE</scope>
    <source>
        <strain evidence="9">USNM1676648</strain>
        <tissue evidence="9">Polyp</tissue>
    </source>
</reference>
<dbReference type="GO" id="GO:0055064">
    <property type="term" value="P:chloride ion homeostasis"/>
    <property type="evidence" value="ECO:0007669"/>
    <property type="project" value="TreeGrafter"/>
</dbReference>
<keyword evidence="2 6" id="KW-0812">Transmembrane</keyword>
<feature type="compositionally biased region" description="Basic and acidic residues" evidence="5">
    <location>
        <begin position="641"/>
        <end position="663"/>
    </location>
</feature>
<keyword evidence="10" id="KW-1185">Reference proteome</keyword>
<dbReference type="PANTHER" id="PTHR11827:SF103">
    <property type="entry name" value="SODIUM CHLORIDE COTRANSPORTER 69, ISOFORM E"/>
    <property type="match status" value="1"/>
</dbReference>
<feature type="region of interest" description="Disordered" evidence="5">
    <location>
        <begin position="628"/>
        <end position="724"/>
    </location>
</feature>
<evidence type="ECO:0000256" key="4">
    <source>
        <dbReference type="ARBA" id="ARBA00023136"/>
    </source>
</evidence>
<keyword evidence="3 6" id="KW-1133">Transmembrane helix</keyword>
<dbReference type="GO" id="GO:0016020">
    <property type="term" value="C:membrane"/>
    <property type="evidence" value="ECO:0007669"/>
    <property type="project" value="UniProtKB-SubCell"/>
</dbReference>
<evidence type="ECO:0000256" key="1">
    <source>
        <dbReference type="ARBA" id="ARBA00004141"/>
    </source>
</evidence>
<dbReference type="GO" id="GO:0055078">
    <property type="term" value="P:sodium ion homeostasis"/>
    <property type="evidence" value="ECO:0007669"/>
    <property type="project" value="TreeGrafter"/>
</dbReference>
<evidence type="ECO:0000256" key="5">
    <source>
        <dbReference type="SAM" id="MobiDB-lite"/>
    </source>
</evidence>
<dbReference type="InterPro" id="IPR018491">
    <property type="entry name" value="SLC12_C"/>
</dbReference>
<feature type="transmembrane region" description="Helical" evidence="6">
    <location>
        <begin position="143"/>
        <end position="162"/>
    </location>
</feature>
<evidence type="ECO:0008006" key="11">
    <source>
        <dbReference type="Google" id="ProtNLM"/>
    </source>
</evidence>
<evidence type="ECO:0000256" key="3">
    <source>
        <dbReference type="ARBA" id="ARBA00022989"/>
    </source>
</evidence>
<dbReference type="PANTHER" id="PTHR11827">
    <property type="entry name" value="SOLUTE CARRIER FAMILY 12, CATION COTRANSPORTERS"/>
    <property type="match status" value="1"/>
</dbReference>
<dbReference type="AlphaFoldDB" id="A0A9X0A1M9"/>
<feature type="transmembrane region" description="Helical" evidence="6">
    <location>
        <begin position="298"/>
        <end position="316"/>
    </location>
</feature>
<comment type="subcellular location">
    <subcellularLocation>
        <location evidence="1">Membrane</location>
        <topology evidence="1">Multi-pass membrane protein</topology>
    </subcellularLocation>
</comment>
<feature type="transmembrane region" description="Helical" evidence="6">
    <location>
        <begin position="272"/>
        <end position="292"/>
    </location>
</feature>
<dbReference type="OrthoDB" id="2020542at2759"/>